<name>A0A6D2K978_9BRAS</name>
<reference evidence="2" key="1">
    <citation type="submission" date="2020-01" db="EMBL/GenBank/DDBJ databases">
        <authorList>
            <person name="Mishra B."/>
        </authorList>
    </citation>
    <scope>NUCLEOTIDE SEQUENCE [LARGE SCALE GENOMIC DNA]</scope>
</reference>
<feature type="compositionally biased region" description="Basic and acidic residues" evidence="1">
    <location>
        <begin position="53"/>
        <end position="65"/>
    </location>
</feature>
<evidence type="ECO:0000313" key="2">
    <source>
        <dbReference type="EMBL" id="CAA7048690.1"/>
    </source>
</evidence>
<evidence type="ECO:0000313" key="3">
    <source>
        <dbReference type="Proteomes" id="UP000467841"/>
    </source>
</evidence>
<accession>A0A6D2K978</accession>
<gene>
    <name evidence="2" type="ORF">MERR_LOCUS35925</name>
</gene>
<dbReference type="AlphaFoldDB" id="A0A6D2K978"/>
<keyword evidence="3" id="KW-1185">Reference proteome</keyword>
<organism evidence="2 3">
    <name type="scientific">Microthlaspi erraticum</name>
    <dbReference type="NCBI Taxonomy" id="1685480"/>
    <lineage>
        <taxon>Eukaryota</taxon>
        <taxon>Viridiplantae</taxon>
        <taxon>Streptophyta</taxon>
        <taxon>Embryophyta</taxon>
        <taxon>Tracheophyta</taxon>
        <taxon>Spermatophyta</taxon>
        <taxon>Magnoliopsida</taxon>
        <taxon>eudicotyledons</taxon>
        <taxon>Gunneridae</taxon>
        <taxon>Pentapetalae</taxon>
        <taxon>rosids</taxon>
        <taxon>malvids</taxon>
        <taxon>Brassicales</taxon>
        <taxon>Brassicaceae</taxon>
        <taxon>Coluteocarpeae</taxon>
        <taxon>Microthlaspi</taxon>
    </lineage>
</organism>
<sequence>MLYVMTCSTLHQHFATSTALSCSTSCLCIFSNQSAYTLTLESSAAVTTAHSDAAARDSGPSRDDPVVVPVRRSCRDIVPSRRLLDSAATNLRHRSPAPTHRHR</sequence>
<comment type="caution">
    <text evidence="2">The sequence shown here is derived from an EMBL/GenBank/DDBJ whole genome shotgun (WGS) entry which is preliminary data.</text>
</comment>
<feature type="region of interest" description="Disordered" evidence="1">
    <location>
        <begin position="49"/>
        <end position="68"/>
    </location>
</feature>
<dbReference type="EMBL" id="CACVBM020001395">
    <property type="protein sequence ID" value="CAA7048690.1"/>
    <property type="molecule type" value="Genomic_DNA"/>
</dbReference>
<protein>
    <submittedName>
        <fullName evidence="2">Uncharacterized protein</fullName>
    </submittedName>
</protein>
<proteinExistence type="predicted"/>
<evidence type="ECO:0000256" key="1">
    <source>
        <dbReference type="SAM" id="MobiDB-lite"/>
    </source>
</evidence>
<dbReference type="Proteomes" id="UP000467841">
    <property type="component" value="Unassembled WGS sequence"/>
</dbReference>